<dbReference type="InterPro" id="IPR000618">
    <property type="entry name" value="Insect_cuticle"/>
</dbReference>
<accession>A0A8S1AD86</accession>
<dbReference type="GO" id="GO:0005615">
    <property type="term" value="C:extracellular space"/>
    <property type="evidence" value="ECO:0007669"/>
    <property type="project" value="TreeGrafter"/>
</dbReference>
<dbReference type="AlphaFoldDB" id="A0A8S1AD86"/>
<feature type="region of interest" description="Disordered" evidence="4">
    <location>
        <begin position="147"/>
        <end position="166"/>
    </location>
</feature>
<dbReference type="PROSITE" id="PS00233">
    <property type="entry name" value="CHIT_BIND_RR_1"/>
    <property type="match status" value="1"/>
</dbReference>
<dbReference type="Pfam" id="PF00379">
    <property type="entry name" value="Chitin_bind_4"/>
    <property type="match status" value="1"/>
</dbReference>
<name>A0A8S1AD86_ARCPL</name>
<dbReference type="PRINTS" id="PR00947">
    <property type="entry name" value="CUTICLE"/>
</dbReference>
<dbReference type="EMBL" id="CADEBD010000314">
    <property type="protein sequence ID" value="CAB3243300.1"/>
    <property type="molecule type" value="Genomic_DNA"/>
</dbReference>
<dbReference type="InterPro" id="IPR031311">
    <property type="entry name" value="CHIT_BIND_RR_consensus"/>
</dbReference>
<evidence type="ECO:0000256" key="3">
    <source>
        <dbReference type="PROSITE-ProRule" id="PRU00497"/>
    </source>
</evidence>
<dbReference type="InterPro" id="IPR051217">
    <property type="entry name" value="Insect_Cuticle_Struc_Prot"/>
</dbReference>
<protein>
    <recommendedName>
        <fullName evidence="7">Cuticle protein 19</fullName>
    </recommendedName>
</protein>
<dbReference type="PANTHER" id="PTHR12236:SF75">
    <property type="entry name" value="CUTICULAR PROTEIN 62BB, ISOFORM A"/>
    <property type="match status" value="1"/>
</dbReference>
<dbReference type="PANTHER" id="PTHR12236">
    <property type="entry name" value="STRUCTURAL CONTITUENT OF CUTICLE"/>
    <property type="match status" value="1"/>
</dbReference>
<organism evidence="5 6">
    <name type="scientific">Arctia plantaginis</name>
    <name type="common">Wood tiger moth</name>
    <name type="synonym">Phalaena plantaginis</name>
    <dbReference type="NCBI Taxonomy" id="874455"/>
    <lineage>
        <taxon>Eukaryota</taxon>
        <taxon>Metazoa</taxon>
        <taxon>Ecdysozoa</taxon>
        <taxon>Arthropoda</taxon>
        <taxon>Hexapoda</taxon>
        <taxon>Insecta</taxon>
        <taxon>Pterygota</taxon>
        <taxon>Neoptera</taxon>
        <taxon>Endopterygota</taxon>
        <taxon>Lepidoptera</taxon>
        <taxon>Glossata</taxon>
        <taxon>Ditrysia</taxon>
        <taxon>Noctuoidea</taxon>
        <taxon>Erebidae</taxon>
        <taxon>Arctiinae</taxon>
        <taxon>Arctia</taxon>
    </lineage>
</organism>
<dbReference type="GO" id="GO:0042302">
    <property type="term" value="F:structural constituent of cuticle"/>
    <property type="evidence" value="ECO:0007669"/>
    <property type="project" value="UniProtKB-UniRule"/>
</dbReference>
<comment type="caution">
    <text evidence="5">The sequence shown here is derived from an EMBL/GenBank/DDBJ whole genome shotgun (WGS) entry which is preliminary data.</text>
</comment>
<evidence type="ECO:0000313" key="6">
    <source>
        <dbReference type="Proteomes" id="UP000494256"/>
    </source>
</evidence>
<evidence type="ECO:0008006" key="7">
    <source>
        <dbReference type="Google" id="ProtNLM"/>
    </source>
</evidence>
<dbReference type="GO" id="GO:0031012">
    <property type="term" value="C:extracellular matrix"/>
    <property type="evidence" value="ECO:0007669"/>
    <property type="project" value="TreeGrafter"/>
</dbReference>
<dbReference type="Proteomes" id="UP000494256">
    <property type="component" value="Unassembled WGS sequence"/>
</dbReference>
<evidence type="ECO:0000256" key="1">
    <source>
        <dbReference type="ARBA" id="ARBA00022460"/>
    </source>
</evidence>
<sequence>MSLSGQQKTRWKWKTLFYFLFTKCNEPYATSIISGTGNSPKYEYKYEVSDHQTGDRKSHWEKRDGDNVRGVYTLYEPDGALRTVEYTADALHGFNAVVKREKPNKHQQRSNTLYTYDMPSNSAHNIFDDSSVGYTSDRKILPIQENGSKHAAKSDGFSFVHGHNSN</sequence>
<evidence type="ECO:0000256" key="4">
    <source>
        <dbReference type="SAM" id="MobiDB-lite"/>
    </source>
</evidence>
<evidence type="ECO:0000313" key="5">
    <source>
        <dbReference type="EMBL" id="CAB3243300.1"/>
    </source>
</evidence>
<dbReference type="OrthoDB" id="9981647at2759"/>
<proteinExistence type="predicted"/>
<reference evidence="5 6" key="1">
    <citation type="submission" date="2020-04" db="EMBL/GenBank/DDBJ databases">
        <authorList>
            <person name="Wallbank WR R."/>
            <person name="Pardo Diaz C."/>
            <person name="Kozak K."/>
            <person name="Martin S."/>
            <person name="Jiggins C."/>
            <person name="Moest M."/>
            <person name="Warren A I."/>
            <person name="Byers J.R.P. K."/>
            <person name="Montejo-Kovacevich G."/>
            <person name="Yen C E."/>
        </authorList>
    </citation>
    <scope>NUCLEOTIDE SEQUENCE [LARGE SCALE GENOMIC DNA]</scope>
</reference>
<keyword evidence="1 3" id="KW-0193">Cuticle</keyword>
<gene>
    <name evidence="5" type="ORF">APLA_LOCUS10314</name>
</gene>
<keyword evidence="2" id="KW-0732">Signal</keyword>
<dbReference type="PROSITE" id="PS51155">
    <property type="entry name" value="CHIT_BIND_RR_2"/>
    <property type="match status" value="1"/>
</dbReference>
<evidence type="ECO:0000256" key="2">
    <source>
        <dbReference type="ARBA" id="ARBA00022729"/>
    </source>
</evidence>